<evidence type="ECO:0000313" key="1">
    <source>
        <dbReference type="EMBL" id="GGL17825.1"/>
    </source>
</evidence>
<dbReference type="AlphaFoldDB" id="A0A8J3C5H0"/>
<dbReference type="RefSeq" id="WP_229716298.1">
    <property type="nucleotide sequence ID" value="NZ_BMMX01000058.1"/>
</dbReference>
<organism evidence="1 2">
    <name type="scientific">Mangrovihabitans endophyticus</name>
    <dbReference type="NCBI Taxonomy" id="1751298"/>
    <lineage>
        <taxon>Bacteria</taxon>
        <taxon>Bacillati</taxon>
        <taxon>Actinomycetota</taxon>
        <taxon>Actinomycetes</taxon>
        <taxon>Micromonosporales</taxon>
        <taxon>Micromonosporaceae</taxon>
        <taxon>Mangrovihabitans</taxon>
    </lineage>
</organism>
<name>A0A8J3C5H0_9ACTN</name>
<proteinExistence type="predicted"/>
<reference evidence="1" key="2">
    <citation type="submission" date="2020-09" db="EMBL/GenBank/DDBJ databases">
        <authorList>
            <person name="Sun Q."/>
            <person name="Zhou Y."/>
        </authorList>
    </citation>
    <scope>NUCLEOTIDE SEQUENCE</scope>
    <source>
        <strain evidence="1">CGMCC 4.7299</strain>
    </source>
</reference>
<protein>
    <submittedName>
        <fullName evidence="1">Uncharacterized protein</fullName>
    </submittedName>
</protein>
<sequence length="92" mass="10287">MSTESGTPMSVLVKVDLDWSAPGHWDADHSLPCRVCSDTTQQRDNTDLPCHKHCREDEIARELLGRAYALVADERFPAPAQQGLRARTEVAR</sequence>
<dbReference type="Proteomes" id="UP000656042">
    <property type="component" value="Unassembled WGS sequence"/>
</dbReference>
<keyword evidence="2" id="KW-1185">Reference proteome</keyword>
<dbReference type="EMBL" id="BMMX01000058">
    <property type="protein sequence ID" value="GGL17825.1"/>
    <property type="molecule type" value="Genomic_DNA"/>
</dbReference>
<comment type="caution">
    <text evidence="1">The sequence shown here is derived from an EMBL/GenBank/DDBJ whole genome shotgun (WGS) entry which is preliminary data.</text>
</comment>
<evidence type="ECO:0000313" key="2">
    <source>
        <dbReference type="Proteomes" id="UP000656042"/>
    </source>
</evidence>
<accession>A0A8J3C5H0</accession>
<gene>
    <name evidence="1" type="ORF">GCM10012284_60570</name>
</gene>
<reference evidence="1" key="1">
    <citation type="journal article" date="2014" name="Int. J. Syst. Evol. Microbiol.">
        <title>Complete genome sequence of Corynebacterium casei LMG S-19264T (=DSM 44701T), isolated from a smear-ripened cheese.</title>
        <authorList>
            <consortium name="US DOE Joint Genome Institute (JGI-PGF)"/>
            <person name="Walter F."/>
            <person name="Albersmeier A."/>
            <person name="Kalinowski J."/>
            <person name="Ruckert C."/>
        </authorList>
    </citation>
    <scope>NUCLEOTIDE SEQUENCE</scope>
    <source>
        <strain evidence="1">CGMCC 4.7299</strain>
    </source>
</reference>